<dbReference type="InterPro" id="IPR006175">
    <property type="entry name" value="YjgF/YER057c/UK114"/>
</dbReference>
<dbReference type="PANTHER" id="PTHR11803">
    <property type="entry name" value="2-IMINOBUTANOATE/2-IMINOPROPANOATE DEAMINASE RIDA"/>
    <property type="match status" value="1"/>
</dbReference>
<protein>
    <submittedName>
        <fullName evidence="1">Endoribonuclease L-PSP (AmnD)</fullName>
    </submittedName>
</protein>
<reference evidence="1" key="2">
    <citation type="journal article" date="2015" name="ISME J.">
        <title>A new class of marine Euryarchaeota group II from the Mediterranean deep chlorophyll maximum.</title>
        <authorList>
            <person name="Martin-Cuadrado A.B."/>
            <person name="Garcia-Heredia I."/>
            <person name="Molto A.G."/>
            <person name="Lopez-Ubeda R."/>
            <person name="Kimes N."/>
            <person name="Lopez-Garcia P."/>
            <person name="Moreira D."/>
            <person name="Rodriguez-Valera F."/>
        </authorList>
    </citation>
    <scope>NUCLEOTIDE SEQUENCE</scope>
</reference>
<dbReference type="EMBL" id="KP211899">
    <property type="protein sequence ID" value="ANV80637.1"/>
    <property type="molecule type" value="Genomic_DNA"/>
</dbReference>
<dbReference type="SUPFAM" id="SSF55298">
    <property type="entry name" value="YjgF-like"/>
    <property type="match status" value="1"/>
</dbReference>
<evidence type="ECO:0000313" key="1">
    <source>
        <dbReference type="EMBL" id="ANV80637.1"/>
    </source>
</evidence>
<dbReference type="AlphaFoldDB" id="A0A1B1TEC8"/>
<accession>A0A1B1TEC8</accession>
<proteinExistence type="predicted"/>
<dbReference type="GO" id="GO:0005829">
    <property type="term" value="C:cytosol"/>
    <property type="evidence" value="ECO:0007669"/>
    <property type="project" value="TreeGrafter"/>
</dbReference>
<dbReference type="GO" id="GO:0019239">
    <property type="term" value="F:deaminase activity"/>
    <property type="evidence" value="ECO:0007669"/>
    <property type="project" value="TreeGrafter"/>
</dbReference>
<dbReference type="PANTHER" id="PTHR11803:SF48">
    <property type="entry name" value="2-AMINOMUCONATE DEAMINASE"/>
    <property type="match status" value="1"/>
</dbReference>
<sequence>MSEDQFDESKFSQLLEWIYEVDQVTDPEARSRLVGQIKSMPQDIVDKMYNDYGKSFLSSAGGAMGAAAGVAVGGPVGGIVGGVVGKKTAGKLVTNNGPFKSELGPSAVGAYPHLHRVGDLIFVSGIGPRKPVTNEIPGGPIKDEDGNPLDYDIKAQTRSVIENIRIILEEYGSSLENVVDVYSMLVDMDRDFAGYNEVYAEYFSEILPSRTTCSVLALPTPIAVELKVIAKA</sequence>
<dbReference type="CDD" id="cd00448">
    <property type="entry name" value="YjgF_YER057c_UK114_family"/>
    <property type="match status" value="1"/>
</dbReference>
<organism evidence="1">
    <name type="scientific">uncultured Poseidoniia archaeon</name>
    <dbReference type="NCBI Taxonomy" id="1697135"/>
    <lineage>
        <taxon>Archaea</taxon>
        <taxon>Methanobacteriati</taxon>
        <taxon>Thermoplasmatota</taxon>
        <taxon>Candidatus Poseidoniia</taxon>
        <taxon>environmental samples</taxon>
    </lineage>
</organism>
<dbReference type="Pfam" id="PF01042">
    <property type="entry name" value="Ribonuc_L-PSP"/>
    <property type="match status" value="1"/>
</dbReference>
<reference evidence="1" key="1">
    <citation type="submission" date="2014-11" db="EMBL/GenBank/DDBJ databases">
        <authorList>
            <person name="Zhu J."/>
            <person name="Qi W."/>
            <person name="Song R."/>
        </authorList>
    </citation>
    <scope>NUCLEOTIDE SEQUENCE</scope>
</reference>
<dbReference type="InterPro" id="IPR035959">
    <property type="entry name" value="RutC-like_sf"/>
</dbReference>
<name>A0A1B1TEC8_9ARCH</name>
<dbReference type="Gene3D" id="3.30.1330.40">
    <property type="entry name" value="RutC-like"/>
    <property type="match status" value="1"/>
</dbReference>